<evidence type="ECO:0000313" key="7">
    <source>
        <dbReference type="Proteomes" id="UP001354709"/>
    </source>
</evidence>
<dbReference type="EMBL" id="JAZBJO010000027">
    <property type="protein sequence ID" value="MEE4596675.1"/>
    <property type="molecule type" value="Genomic_DNA"/>
</dbReference>
<evidence type="ECO:0000313" key="6">
    <source>
        <dbReference type="EMBL" id="MEE4596675.1"/>
    </source>
</evidence>
<dbReference type="EC" id="3.1.1.-" evidence="3"/>
<dbReference type="InterPro" id="IPR019819">
    <property type="entry name" value="Carboxylesterase_B_CS"/>
</dbReference>
<dbReference type="RefSeq" id="WP_330813457.1">
    <property type="nucleotide sequence ID" value="NZ_JAZBJO010000027.1"/>
</dbReference>
<comment type="similarity">
    <text evidence="1 3">Belongs to the type-B carboxylesterase/lipase family.</text>
</comment>
<evidence type="ECO:0000256" key="2">
    <source>
        <dbReference type="ARBA" id="ARBA00022801"/>
    </source>
</evidence>
<feature type="signal peptide" evidence="3">
    <location>
        <begin position="1"/>
        <end position="29"/>
    </location>
</feature>
<feature type="chain" id="PRO_5044975301" description="Carboxylic ester hydrolase" evidence="3">
    <location>
        <begin position="30"/>
        <end position="552"/>
    </location>
</feature>
<keyword evidence="3" id="KW-0732">Signal</keyword>
<protein>
    <recommendedName>
        <fullName evidence="3">Carboxylic ester hydrolase</fullName>
        <ecNumber evidence="3">3.1.1.-</ecNumber>
    </recommendedName>
</protein>
<sequence>MRSALRRGLAALVSLLALLTVVSATPASASASASASHRSQTIPTDKGPVAGATAGGVDQFRGIPYAAPPVGARRWQPPAPASAWSGVRPATSYGSRCLQSATGTGNGPGMSEDCLYLNVYTPARRTNRPLPVMFWIHGGGFSSGSGDLYDGSRIAKANNVVVVTINYRLGVFGFLDMPGLSKQGAGNYGLLDQEAALRWTQRNIGAFGGDAGRVTIAGESAGGHSVCALLASPPARGLYAGAIIQSGGCPSLTGAQATARGADYAKAAGCSDRTTGVACLRAKPADQLLAAGSGFVGGILSGPLPVSGGPELPLAPSAAIRSGRYTHVPLLIGSTRDEVRQWALPFAKATKKQYERAVRLEFGKQADAVLAHYPYSSYGSQYAATYAISSLWDDSSVFYGLGGCQYQNLTAQFAARQPRTYFYEFDDPHPPTTGTTPAGFDSGAPHASELGYLWPMATTKLLTPEQQQLSSAMVRYWGAFVKHANPTTAGQEAWPSYRSGKYMSLLPGADSQALKVEVFAARHQCSFWNSTDYGWLTTNPDVLAKRAGVPAS</sequence>
<dbReference type="Proteomes" id="UP001354709">
    <property type="component" value="Unassembled WGS sequence"/>
</dbReference>
<accession>A0ABU7Q5L6</accession>
<proteinExistence type="inferred from homology"/>
<evidence type="ECO:0000259" key="5">
    <source>
        <dbReference type="Pfam" id="PF00135"/>
    </source>
</evidence>
<gene>
    <name evidence="6" type="ORF">V2J94_33110</name>
</gene>
<organism evidence="6 7">
    <name type="scientific">Streptomyces asiaticus subsp. ignotus</name>
    <dbReference type="NCBI Taxonomy" id="3098222"/>
    <lineage>
        <taxon>Bacteria</taxon>
        <taxon>Bacillati</taxon>
        <taxon>Actinomycetota</taxon>
        <taxon>Actinomycetes</taxon>
        <taxon>Kitasatosporales</taxon>
        <taxon>Streptomycetaceae</taxon>
        <taxon>Streptomyces</taxon>
        <taxon>Streptomyces violaceusniger group</taxon>
    </lineage>
</organism>
<evidence type="ECO:0000256" key="1">
    <source>
        <dbReference type="ARBA" id="ARBA00005964"/>
    </source>
</evidence>
<reference evidence="6 7" key="1">
    <citation type="submission" date="2023-11" db="EMBL/GenBank/DDBJ databases">
        <title>30 novel species of actinomycetes from the DSMZ collection.</title>
        <authorList>
            <person name="Nouioui I."/>
        </authorList>
    </citation>
    <scope>NUCLEOTIDE SEQUENCE [LARGE SCALE GENOMIC DNA]</scope>
    <source>
        <strain evidence="6 7">DSM 41524</strain>
    </source>
</reference>
<keyword evidence="2 3" id="KW-0378">Hydrolase</keyword>
<dbReference type="PANTHER" id="PTHR11559">
    <property type="entry name" value="CARBOXYLESTERASE"/>
    <property type="match status" value="1"/>
</dbReference>
<dbReference type="PROSITE" id="PS00122">
    <property type="entry name" value="CARBOXYLESTERASE_B_1"/>
    <property type="match status" value="1"/>
</dbReference>
<feature type="region of interest" description="Disordered" evidence="4">
    <location>
        <begin position="32"/>
        <end position="55"/>
    </location>
</feature>
<feature type="domain" description="Carboxylesterase type B" evidence="5">
    <location>
        <begin position="39"/>
        <end position="528"/>
    </location>
</feature>
<dbReference type="Gene3D" id="3.40.50.1820">
    <property type="entry name" value="alpha/beta hydrolase"/>
    <property type="match status" value="1"/>
</dbReference>
<dbReference type="InterPro" id="IPR002018">
    <property type="entry name" value="CarbesteraseB"/>
</dbReference>
<dbReference type="PROSITE" id="PS00941">
    <property type="entry name" value="CARBOXYLESTERASE_B_2"/>
    <property type="match status" value="1"/>
</dbReference>
<evidence type="ECO:0000256" key="4">
    <source>
        <dbReference type="SAM" id="MobiDB-lite"/>
    </source>
</evidence>
<dbReference type="InterPro" id="IPR029058">
    <property type="entry name" value="AB_hydrolase_fold"/>
</dbReference>
<dbReference type="SUPFAM" id="SSF53474">
    <property type="entry name" value="alpha/beta-Hydrolases"/>
    <property type="match status" value="1"/>
</dbReference>
<keyword evidence="7" id="KW-1185">Reference proteome</keyword>
<dbReference type="InterPro" id="IPR050309">
    <property type="entry name" value="Type-B_Carboxylest/Lipase"/>
</dbReference>
<evidence type="ECO:0000256" key="3">
    <source>
        <dbReference type="RuleBase" id="RU361235"/>
    </source>
</evidence>
<name>A0ABU7Q5L6_9ACTN</name>
<dbReference type="Pfam" id="PF00135">
    <property type="entry name" value="COesterase"/>
    <property type="match status" value="1"/>
</dbReference>
<dbReference type="InterPro" id="IPR019826">
    <property type="entry name" value="Carboxylesterase_B_AS"/>
</dbReference>
<comment type="caution">
    <text evidence="6">The sequence shown here is derived from an EMBL/GenBank/DDBJ whole genome shotgun (WGS) entry which is preliminary data.</text>
</comment>